<evidence type="ECO:0000313" key="2">
    <source>
        <dbReference type="Proteomes" id="UP000253941"/>
    </source>
</evidence>
<dbReference type="Proteomes" id="UP000253941">
    <property type="component" value="Unassembled WGS sequence"/>
</dbReference>
<accession>A0A369TES4</accession>
<protein>
    <submittedName>
        <fullName evidence="1">Uncharacterized protein</fullName>
    </submittedName>
</protein>
<keyword evidence="2" id="KW-1185">Reference proteome</keyword>
<gene>
    <name evidence="1" type="ORF">DRB17_05555</name>
</gene>
<comment type="caution">
    <text evidence="1">The sequence shown here is derived from an EMBL/GenBank/DDBJ whole genome shotgun (WGS) entry which is preliminary data.</text>
</comment>
<dbReference type="AlphaFoldDB" id="A0A369TES4"/>
<dbReference type="EMBL" id="QPMH01000004">
    <property type="protein sequence ID" value="RDD62627.1"/>
    <property type="molecule type" value="Genomic_DNA"/>
</dbReference>
<sequence length="74" mass="8059">MRRHGGSKKVVAYDEIGRRLDDVTFAPAAPVMYGDALCQVAAQQGRTVRLQTTGGFRNVDLHDLCLENGEAAQI</sequence>
<name>A0A369TES4_9PROT</name>
<proteinExistence type="predicted"/>
<organism evidence="1 2">
    <name type="scientific">Ferruginivarius sediminum</name>
    <dbReference type="NCBI Taxonomy" id="2661937"/>
    <lineage>
        <taxon>Bacteria</taxon>
        <taxon>Pseudomonadati</taxon>
        <taxon>Pseudomonadota</taxon>
        <taxon>Alphaproteobacteria</taxon>
        <taxon>Rhodospirillales</taxon>
        <taxon>Rhodospirillaceae</taxon>
        <taxon>Ferruginivarius</taxon>
    </lineage>
</organism>
<evidence type="ECO:0000313" key="1">
    <source>
        <dbReference type="EMBL" id="RDD62627.1"/>
    </source>
</evidence>
<reference evidence="1 2" key="1">
    <citation type="submission" date="2018-07" db="EMBL/GenBank/DDBJ databases">
        <title>Venubactetium sediminum gen. nov., sp. nov., isolated from a marine solar saltern.</title>
        <authorList>
            <person name="Wang S."/>
        </authorList>
    </citation>
    <scope>NUCLEOTIDE SEQUENCE [LARGE SCALE GENOMIC DNA]</scope>
    <source>
        <strain evidence="1 2">WD2A32</strain>
    </source>
</reference>